<keyword evidence="18" id="KW-1185">Reference proteome</keyword>
<dbReference type="NCBIfam" id="NF008277">
    <property type="entry name" value="PRK11055.1"/>
    <property type="match status" value="1"/>
</dbReference>
<evidence type="ECO:0000256" key="10">
    <source>
        <dbReference type="ARBA" id="ARBA00023235"/>
    </source>
</evidence>
<feature type="binding site" evidence="16">
    <location>
        <begin position="194"/>
        <end position="196"/>
    </location>
    <ligand>
        <name>beta-D-galactose</name>
        <dbReference type="ChEBI" id="CHEBI:27667"/>
    </ligand>
</feature>
<dbReference type="PANTHER" id="PTHR10091:SF0">
    <property type="entry name" value="GALACTOSE MUTAROTASE"/>
    <property type="match status" value="1"/>
</dbReference>
<evidence type="ECO:0000256" key="12">
    <source>
        <dbReference type="ARBA" id="ARBA00045743"/>
    </source>
</evidence>
<evidence type="ECO:0000256" key="8">
    <source>
        <dbReference type="ARBA" id="ARBA00022490"/>
    </source>
</evidence>
<evidence type="ECO:0000256" key="15">
    <source>
        <dbReference type="PIRSR" id="PIRSR005096-2"/>
    </source>
</evidence>
<feature type="binding site" evidence="15">
    <location>
        <position position="263"/>
    </location>
    <ligand>
        <name>beta-D-galactose</name>
        <dbReference type="ChEBI" id="CHEBI:27667"/>
    </ligand>
</feature>
<feature type="binding site" evidence="16">
    <location>
        <begin position="99"/>
        <end position="100"/>
    </location>
    <ligand>
        <name>beta-D-galactose</name>
        <dbReference type="ChEBI" id="CHEBI:27667"/>
    </ligand>
</feature>
<dbReference type="GO" id="GO:0030246">
    <property type="term" value="F:carbohydrate binding"/>
    <property type="evidence" value="ECO:0007669"/>
    <property type="project" value="InterPro"/>
</dbReference>
<evidence type="ECO:0000256" key="14">
    <source>
        <dbReference type="PIRSR" id="PIRSR005096-1"/>
    </source>
</evidence>
<comment type="catalytic activity">
    <reaction evidence="1 13">
        <text>alpha-D-glucose = beta-D-glucose</text>
        <dbReference type="Rhea" id="RHEA:10264"/>
        <dbReference type="ChEBI" id="CHEBI:15903"/>
        <dbReference type="ChEBI" id="CHEBI:17925"/>
        <dbReference type="EC" id="5.1.3.3"/>
    </reaction>
</comment>
<comment type="pathway">
    <text evidence="5 13">Carbohydrate metabolism; hexose metabolism.</text>
</comment>
<evidence type="ECO:0000313" key="18">
    <source>
        <dbReference type="Proteomes" id="UP001367676"/>
    </source>
</evidence>
<dbReference type="Pfam" id="PF01263">
    <property type="entry name" value="Aldose_epim"/>
    <property type="match status" value="1"/>
</dbReference>
<dbReference type="PROSITE" id="PS00545">
    <property type="entry name" value="ALDOSE_1_EPIMERASE"/>
    <property type="match status" value="1"/>
</dbReference>
<reference evidence="17 18" key="1">
    <citation type="submission" date="2024-03" db="EMBL/GenBank/DDBJ databases">
        <title>Adaptation during the transition from Ophiocordyceps entomopathogen to insect associate is accompanied by gene loss and intensified selection.</title>
        <authorList>
            <person name="Ward C.M."/>
            <person name="Onetto C.A."/>
            <person name="Borneman A.R."/>
        </authorList>
    </citation>
    <scope>NUCLEOTIDE SEQUENCE [LARGE SCALE GENOMIC DNA]</scope>
    <source>
        <strain evidence="17">AWRI1</strain>
        <tissue evidence="17">Single Adult Female</tissue>
    </source>
</reference>
<comment type="similarity">
    <text evidence="6 13">Belongs to the aldose epimerase family.</text>
</comment>
<evidence type="ECO:0000313" key="17">
    <source>
        <dbReference type="EMBL" id="KAK7580592.1"/>
    </source>
</evidence>
<dbReference type="InterPro" id="IPR008183">
    <property type="entry name" value="Aldose_1/G6P_1-epimerase"/>
</dbReference>
<sequence length="369" mass="40140">MARFESLQQEPIMEIKISSDGFGTVVNPKTKKDEPVVRYTLRSSQLVVKVMSYGATITSIEAPDKGGQLDDVVLGFDNIQGYQSKINPYFGATVGRCANRIAGGSFQLDGQIFQLAKNAGSSHLHGGIIGFDKVNWNACRLDDKVIFTYLSKDGEEGYPGDLLATVAYQLVDNRLIITFEAVTTKATIVNLTNHSYFNLAGHGTGSEGLYKHNVSINADAVTVLDENLTATGEIKSIDGSNYDLRTPKNLGKAMKSLTEGGFDLNYCLNRPGSSDNTITFAARVCEPGSGRTLEVHTDQPGVQFYTGNFIPQGTGKSGTKFNKHSGFSLETQNYPNSVNISSFPTSTLKPGERYTHTVWYTFGVTQETC</sequence>
<dbReference type="AlphaFoldDB" id="A0AAN9TB13"/>
<protein>
    <recommendedName>
        <fullName evidence="13">Aldose 1-epimerase</fullName>
        <ecNumber evidence="13">5.1.3.3</ecNumber>
    </recommendedName>
</protein>
<evidence type="ECO:0000256" key="9">
    <source>
        <dbReference type="ARBA" id="ARBA00022553"/>
    </source>
</evidence>
<dbReference type="SUPFAM" id="SSF74650">
    <property type="entry name" value="Galactose mutarotase-like"/>
    <property type="match status" value="1"/>
</dbReference>
<dbReference type="FunFam" id="2.70.98.10:FF:000003">
    <property type="entry name" value="Aldose 1-epimerase"/>
    <property type="match status" value="1"/>
</dbReference>
<evidence type="ECO:0000256" key="1">
    <source>
        <dbReference type="ARBA" id="ARBA00001614"/>
    </source>
</evidence>
<evidence type="ECO:0000256" key="11">
    <source>
        <dbReference type="ARBA" id="ARBA00023277"/>
    </source>
</evidence>
<accession>A0AAN9TB13</accession>
<dbReference type="InterPro" id="IPR011013">
    <property type="entry name" value="Gal_mutarotase_sf_dom"/>
</dbReference>
<dbReference type="GO" id="GO:0006006">
    <property type="term" value="P:glucose metabolic process"/>
    <property type="evidence" value="ECO:0007669"/>
    <property type="project" value="TreeGrafter"/>
</dbReference>
<evidence type="ECO:0000256" key="6">
    <source>
        <dbReference type="ARBA" id="ARBA00006206"/>
    </source>
</evidence>
<dbReference type="GO" id="GO:0005737">
    <property type="term" value="C:cytoplasm"/>
    <property type="evidence" value="ECO:0007669"/>
    <property type="project" value="UniProtKB-SubCell"/>
</dbReference>
<dbReference type="PANTHER" id="PTHR10091">
    <property type="entry name" value="ALDOSE-1-EPIMERASE"/>
    <property type="match status" value="1"/>
</dbReference>
<comment type="subcellular location">
    <subcellularLocation>
        <location evidence="3">Cytoplasm</location>
    </subcellularLocation>
</comment>
<dbReference type="GO" id="GO:0033499">
    <property type="term" value="P:galactose catabolic process via UDP-galactose, Leloir pathway"/>
    <property type="evidence" value="ECO:0007669"/>
    <property type="project" value="TreeGrafter"/>
</dbReference>
<proteinExistence type="inferred from homology"/>
<gene>
    <name evidence="17" type="ORF">V9T40_001221</name>
</gene>
<dbReference type="PIRSF" id="PIRSF005096">
    <property type="entry name" value="GALM"/>
    <property type="match status" value="1"/>
</dbReference>
<comment type="caution">
    <text evidence="17">The sequence shown here is derived from an EMBL/GenBank/DDBJ whole genome shotgun (WGS) entry which is preliminary data.</text>
</comment>
<comment type="catalytic activity">
    <reaction evidence="2">
        <text>alpha-D-galactose = beta-D-galactose</text>
        <dbReference type="Rhea" id="RHEA:28675"/>
        <dbReference type="ChEBI" id="CHEBI:27667"/>
        <dbReference type="ChEBI" id="CHEBI:28061"/>
        <dbReference type="EC" id="5.1.3.3"/>
    </reaction>
    <physiologicalReaction direction="right-to-left" evidence="2">
        <dbReference type="Rhea" id="RHEA:28677"/>
    </physiologicalReaction>
</comment>
<dbReference type="InterPro" id="IPR047215">
    <property type="entry name" value="Galactose_mutarotase-like"/>
</dbReference>
<evidence type="ECO:0000256" key="2">
    <source>
        <dbReference type="ARBA" id="ARBA00001712"/>
    </source>
</evidence>
<dbReference type="Proteomes" id="UP001367676">
    <property type="component" value="Unassembled WGS sequence"/>
</dbReference>
<name>A0AAN9TB13_9HEMI</name>
<dbReference type="InterPro" id="IPR018052">
    <property type="entry name" value="Ald1_epimerase_CS"/>
</dbReference>
<keyword evidence="10 13" id="KW-0413">Isomerase</keyword>
<dbReference type="InterPro" id="IPR015443">
    <property type="entry name" value="Aldose_1-epimerase"/>
</dbReference>
<evidence type="ECO:0000256" key="13">
    <source>
        <dbReference type="PIRNR" id="PIRNR005096"/>
    </source>
</evidence>
<dbReference type="EMBL" id="JBBCAQ010000034">
    <property type="protein sequence ID" value="KAK7580592.1"/>
    <property type="molecule type" value="Genomic_DNA"/>
</dbReference>
<evidence type="ECO:0000256" key="5">
    <source>
        <dbReference type="ARBA" id="ARBA00005028"/>
    </source>
</evidence>
<evidence type="ECO:0000256" key="7">
    <source>
        <dbReference type="ARBA" id="ARBA00011245"/>
    </source>
</evidence>
<evidence type="ECO:0000256" key="3">
    <source>
        <dbReference type="ARBA" id="ARBA00004496"/>
    </source>
</evidence>
<dbReference type="EC" id="5.1.3.3" evidence="13"/>
<dbReference type="GO" id="GO:0004034">
    <property type="term" value="F:aldose 1-epimerase activity"/>
    <property type="evidence" value="ECO:0007669"/>
    <property type="project" value="UniProtKB-EC"/>
</dbReference>
<comment type="pathway">
    <text evidence="4">Carbohydrate metabolism; galactose metabolism.</text>
</comment>
<keyword evidence="11 13" id="KW-0119">Carbohydrate metabolism</keyword>
<comment type="function">
    <text evidence="12">Mutarotase that catalyzes the interconversion of beta-D-galactose and alpha-D-galactose during galactose metabolism. Beta-D-galactose is metabolized in the liver into glucose 1-phosphate, the primary metabolic fuel, by the action of four enzymes that constitute the Leloir pathway: GALM, GALK1 (galactokinase), GALT (galactose-1-phosphate uridylyltransferase) and GALE (UDP-galactose-4'-epimerase). Involved in the maintenance of the equilibrium between the beta- and alpha-anomers of galactose, therefore ensuring a sufficient supply of the alpha-anomer for GALK1. Also active on D-glucose although shows a preference for galactose over glucose.</text>
</comment>
<keyword evidence="9" id="KW-0597">Phosphoprotein</keyword>
<keyword evidence="8" id="KW-0963">Cytoplasm</keyword>
<feature type="active site" description="Proton donor" evidence="14">
    <location>
        <position position="194"/>
    </location>
</feature>
<dbReference type="Gene3D" id="2.70.98.10">
    <property type="match status" value="1"/>
</dbReference>
<evidence type="ECO:0000256" key="4">
    <source>
        <dbReference type="ARBA" id="ARBA00004947"/>
    </source>
</evidence>
<dbReference type="CDD" id="cd09019">
    <property type="entry name" value="galactose_mutarotase_like"/>
    <property type="match status" value="1"/>
</dbReference>
<organism evidence="17 18">
    <name type="scientific">Parthenolecanium corni</name>
    <dbReference type="NCBI Taxonomy" id="536013"/>
    <lineage>
        <taxon>Eukaryota</taxon>
        <taxon>Metazoa</taxon>
        <taxon>Ecdysozoa</taxon>
        <taxon>Arthropoda</taxon>
        <taxon>Hexapoda</taxon>
        <taxon>Insecta</taxon>
        <taxon>Pterygota</taxon>
        <taxon>Neoptera</taxon>
        <taxon>Paraneoptera</taxon>
        <taxon>Hemiptera</taxon>
        <taxon>Sternorrhyncha</taxon>
        <taxon>Coccoidea</taxon>
        <taxon>Coccidae</taxon>
        <taxon>Parthenolecanium</taxon>
    </lineage>
</organism>
<evidence type="ECO:0000256" key="16">
    <source>
        <dbReference type="PIRSR" id="PIRSR005096-3"/>
    </source>
</evidence>
<comment type="subunit">
    <text evidence="7">Monomer.</text>
</comment>
<feature type="active site" description="Proton acceptor" evidence="14">
    <location>
        <position position="330"/>
    </location>
</feature>
<dbReference type="InterPro" id="IPR014718">
    <property type="entry name" value="GH-type_carb-bd"/>
</dbReference>